<dbReference type="Pfam" id="PF12535">
    <property type="entry name" value="Nudix_N"/>
    <property type="match status" value="1"/>
</dbReference>
<accession>A0ABM8AFB7</accession>
<protein>
    <recommendedName>
        <fullName evidence="1">UDP-X diphosphatase-like N-terminal oligomerisation domain-containing protein</fullName>
    </recommendedName>
</protein>
<name>A0ABM8AFB7_9DEIO</name>
<sequence length="139" mass="15537">MTHPHLIADELRALALLGLTYVRDPYDLDRYRRVLALSAELAAQDSPARLGEVKGAYLEARGVGWHGWDALPELHPGHAASLRIARAALDSGTPYFDPEPAREWHEQARPGGTTPQRRSLRVRLVRLLMQASFRALLRG</sequence>
<proteinExistence type="predicted"/>
<dbReference type="InterPro" id="IPR059176">
    <property type="entry name" value="UDP-X_N"/>
</dbReference>
<reference evidence="2" key="1">
    <citation type="submission" date="2022-07" db="EMBL/GenBank/DDBJ databases">
        <title>Complete Genome Sequence of the Radioresistant Bacterium Deinococcus aetherius ST0316, Isolated from the Air Dust collected in Lower Stratosphere above Japan.</title>
        <authorList>
            <person name="Satoh K."/>
            <person name="Hagiwara K."/>
            <person name="Katsumata K."/>
            <person name="Kubo A."/>
            <person name="Yokobori S."/>
            <person name="Yamagishi A."/>
            <person name="Oono Y."/>
            <person name="Narumi I."/>
        </authorList>
    </citation>
    <scope>NUCLEOTIDE SEQUENCE</scope>
    <source>
        <strain evidence="2">ST0316</strain>
    </source>
</reference>
<evidence type="ECO:0000259" key="1">
    <source>
        <dbReference type="Pfam" id="PF12535"/>
    </source>
</evidence>
<organism evidence="2 3">
    <name type="scientific">Deinococcus aetherius</name>
    <dbReference type="NCBI Taxonomy" id="200252"/>
    <lineage>
        <taxon>Bacteria</taxon>
        <taxon>Thermotogati</taxon>
        <taxon>Deinococcota</taxon>
        <taxon>Deinococci</taxon>
        <taxon>Deinococcales</taxon>
        <taxon>Deinococcaceae</taxon>
        <taxon>Deinococcus</taxon>
    </lineage>
</organism>
<evidence type="ECO:0000313" key="3">
    <source>
        <dbReference type="Proteomes" id="UP001064971"/>
    </source>
</evidence>
<keyword evidence="3" id="KW-1185">Reference proteome</keyword>
<dbReference type="Proteomes" id="UP001064971">
    <property type="component" value="Chromosome"/>
</dbReference>
<evidence type="ECO:0000313" key="2">
    <source>
        <dbReference type="EMBL" id="BDP42467.1"/>
    </source>
</evidence>
<dbReference type="EMBL" id="AP026560">
    <property type="protein sequence ID" value="BDP42467.1"/>
    <property type="molecule type" value="Genomic_DNA"/>
</dbReference>
<dbReference type="RefSeq" id="WP_264775162.1">
    <property type="nucleotide sequence ID" value="NZ_AP026560.1"/>
</dbReference>
<dbReference type="Gene3D" id="6.10.250.1120">
    <property type="match status" value="1"/>
</dbReference>
<feature type="domain" description="UDP-X diphosphatase-like N-terminal oligomerisation" evidence="1">
    <location>
        <begin position="7"/>
        <end position="54"/>
    </location>
</feature>
<gene>
    <name evidence="2" type="ORF">DAETH_24360</name>
</gene>